<evidence type="ECO:0000256" key="4">
    <source>
        <dbReference type="ARBA" id="ARBA00023014"/>
    </source>
</evidence>
<feature type="domain" description="4Fe-4S ferredoxin-type" evidence="5">
    <location>
        <begin position="3"/>
        <end position="31"/>
    </location>
</feature>
<dbReference type="Gene3D" id="3.30.70.20">
    <property type="match status" value="1"/>
</dbReference>
<dbReference type="GO" id="GO:0046872">
    <property type="term" value="F:metal ion binding"/>
    <property type="evidence" value="ECO:0007669"/>
    <property type="project" value="UniProtKB-KW"/>
</dbReference>
<evidence type="ECO:0000256" key="2">
    <source>
        <dbReference type="ARBA" id="ARBA00022723"/>
    </source>
</evidence>
<comment type="caution">
    <text evidence="7">The sequence shown here is derived from an EMBL/GenBank/DDBJ whole genome shotgun (WGS) entry which is preliminary data.</text>
</comment>
<dbReference type="InterPro" id="IPR013767">
    <property type="entry name" value="PAS_fold"/>
</dbReference>
<dbReference type="RefSeq" id="WP_009644588.1">
    <property type="nucleotide sequence ID" value="NZ_CAUTAN010000025.1"/>
</dbReference>
<evidence type="ECO:0000259" key="6">
    <source>
        <dbReference type="PROSITE" id="PS51656"/>
    </source>
</evidence>
<dbReference type="CDD" id="cd00130">
    <property type="entry name" value="PAS"/>
    <property type="match status" value="1"/>
</dbReference>
<evidence type="ECO:0000256" key="1">
    <source>
        <dbReference type="ARBA" id="ARBA00022485"/>
    </source>
</evidence>
<protein>
    <submittedName>
        <fullName evidence="7">4Fe-4S binding protein</fullName>
    </submittedName>
</protein>
<dbReference type="PROSITE" id="PS51656">
    <property type="entry name" value="4FE4S"/>
    <property type="match status" value="1"/>
</dbReference>
<dbReference type="InterPro" id="IPR017896">
    <property type="entry name" value="4Fe4S_Fe-S-bd"/>
</dbReference>
<dbReference type="SUPFAM" id="SSF55785">
    <property type="entry name" value="PYP-like sensor domain (PAS domain)"/>
    <property type="match status" value="1"/>
</dbReference>
<dbReference type="SUPFAM" id="SSF53920">
    <property type="entry name" value="Fe-only hydrogenase"/>
    <property type="match status" value="1"/>
</dbReference>
<evidence type="ECO:0000256" key="3">
    <source>
        <dbReference type="ARBA" id="ARBA00023004"/>
    </source>
</evidence>
<dbReference type="InterPro" id="IPR017900">
    <property type="entry name" value="4Fe4S_Fe_S_CS"/>
</dbReference>
<proteinExistence type="predicted"/>
<keyword evidence="2" id="KW-0479">Metal-binding</keyword>
<dbReference type="InterPro" id="IPR000014">
    <property type="entry name" value="PAS"/>
</dbReference>
<dbReference type="EMBL" id="JABXYR010000001">
    <property type="protein sequence ID" value="NWO22968.1"/>
    <property type="molecule type" value="Genomic_DNA"/>
</dbReference>
<keyword evidence="4" id="KW-0411">Iron-sulfur</keyword>
<dbReference type="PANTHER" id="PTHR11615">
    <property type="entry name" value="NITRATE, FORMATE, IRON DEHYDROGENASE"/>
    <property type="match status" value="1"/>
</dbReference>
<dbReference type="InterPro" id="IPR050340">
    <property type="entry name" value="Cytosolic_Fe-S_CAF"/>
</dbReference>
<dbReference type="Gene3D" id="3.30.450.20">
    <property type="entry name" value="PAS domain"/>
    <property type="match status" value="1"/>
</dbReference>
<dbReference type="SMART" id="SM00091">
    <property type="entry name" value="PAS"/>
    <property type="match status" value="1"/>
</dbReference>
<dbReference type="Pfam" id="PF13237">
    <property type="entry name" value="Fer4_10"/>
    <property type="match status" value="1"/>
</dbReference>
<keyword evidence="1" id="KW-0004">4Fe-4S</keyword>
<dbReference type="InterPro" id="IPR009016">
    <property type="entry name" value="Fe_hydrogenase"/>
</dbReference>
<dbReference type="Proteomes" id="UP000526307">
    <property type="component" value="Unassembled WGS sequence"/>
</dbReference>
<feature type="domain" description="4Fe-4S" evidence="6">
    <location>
        <begin position="345"/>
        <end position="406"/>
    </location>
</feature>
<dbReference type="Pfam" id="PF02906">
    <property type="entry name" value="Fe_hyd_lg_C"/>
    <property type="match status" value="1"/>
</dbReference>
<name>A0A7Y9B0D0_9FIRM</name>
<accession>A0A7Y9B0D0</accession>
<dbReference type="GO" id="GO:0051539">
    <property type="term" value="F:4 iron, 4 sulfur cluster binding"/>
    <property type="evidence" value="ECO:0007669"/>
    <property type="project" value="UniProtKB-KW"/>
</dbReference>
<keyword evidence="8" id="KW-1185">Reference proteome</keyword>
<dbReference type="InterPro" id="IPR007202">
    <property type="entry name" value="4Fe-4S_dom"/>
</dbReference>
<keyword evidence="3" id="KW-0408">Iron</keyword>
<reference evidence="7 8" key="1">
    <citation type="submission" date="2020-06" db="EMBL/GenBank/DDBJ databases">
        <title>Mogibacterium timidum strain W9173 genomic sequence.</title>
        <authorList>
            <person name="Wade W.G."/>
            <person name="Johnston C.D."/>
            <person name="Chen T."/>
            <person name="Dewhirst F.E."/>
        </authorList>
    </citation>
    <scope>NUCLEOTIDE SEQUENCE [LARGE SCALE GENOMIC DNA]</scope>
    <source>
        <strain evidence="7 8">W9173</strain>
    </source>
</reference>
<dbReference type="SUPFAM" id="SSF54862">
    <property type="entry name" value="4Fe-4S ferredoxins"/>
    <property type="match status" value="1"/>
</dbReference>
<dbReference type="PROSITE" id="PS00198">
    <property type="entry name" value="4FE4S_FER_1"/>
    <property type="match status" value="1"/>
</dbReference>
<dbReference type="Gene3D" id="3.40.950.10">
    <property type="entry name" value="Fe-only Hydrogenase (Larger Subunit), Chain L, domain 3"/>
    <property type="match status" value="1"/>
</dbReference>
<gene>
    <name evidence="7" type="ORF">HW270_02590</name>
</gene>
<dbReference type="Pfam" id="PF04060">
    <property type="entry name" value="FeS"/>
    <property type="match status" value="1"/>
</dbReference>
<dbReference type="GO" id="GO:0006355">
    <property type="term" value="P:regulation of DNA-templated transcription"/>
    <property type="evidence" value="ECO:0007669"/>
    <property type="project" value="InterPro"/>
</dbReference>
<dbReference type="AlphaFoldDB" id="A0A7Y9B0D0"/>
<evidence type="ECO:0000259" key="5">
    <source>
        <dbReference type="PROSITE" id="PS51379"/>
    </source>
</evidence>
<sequence length="556" mass="62476">MAHPLFLKKSNCKNCYKCVRHCPVQSIRFSGNLAHVIADECVLCGQCYVVCPQDAQKILSEVEKVEMLLEGDRPVYLSVDPSFVAYYDGTGIETMSETAKELGFVSAEETAPFGVVVKREYEDVIKDERMSVVISSCCPSVNLMIQKHYPDLIGNLSNAMSPVQIHCADIRKREPEAKIVYVGPCIARKDEANRHGSTVDAVLTYEEFDELLIAHSLEIHKGTDECKQSKERLFAAAGGIIRCMDKKSAGYAYLTVDGPDKCIDALEDIANGEMEQCFIEMWACSGGCVGGPTIEKLHNNPVRNYKAVSRYAGDEHFDIEQPELGEITRSFEIMKGMMPMPNERKIREIMANMGKTRPADELNCGMCGYDTCREKAIAVYQNKAVIEICQPLLAKKSEDFSDILFDNAPNGLIVLNERLEVQEINPAACKIMNIRRPQDVFGAQIVTLLEPKPFMDVLQTKKSTFQCSYLAEYDKYVEQTILYDNKYHMLICLLDDVSDEARERNKKAQIMQQTTAIADQMVEKQMRIVQEIASLLGETTAETKIALTKLKDTMED</sequence>
<feature type="domain" description="4Fe-4S ferredoxin-type" evidence="5">
    <location>
        <begin position="32"/>
        <end position="61"/>
    </location>
</feature>
<dbReference type="InterPro" id="IPR004108">
    <property type="entry name" value="Fe_hydrogenase_lsu_C"/>
</dbReference>
<dbReference type="Gene3D" id="1.10.15.40">
    <property type="entry name" value="Electron transport complex subunit B, putative Fe-S cluster"/>
    <property type="match status" value="1"/>
</dbReference>
<dbReference type="InterPro" id="IPR035965">
    <property type="entry name" value="PAS-like_dom_sf"/>
</dbReference>
<dbReference type="PROSITE" id="PS51379">
    <property type="entry name" value="4FE4S_FER_2"/>
    <property type="match status" value="2"/>
</dbReference>
<dbReference type="Pfam" id="PF00989">
    <property type="entry name" value="PAS"/>
    <property type="match status" value="1"/>
</dbReference>
<evidence type="ECO:0000313" key="8">
    <source>
        <dbReference type="Proteomes" id="UP000526307"/>
    </source>
</evidence>
<evidence type="ECO:0000313" key="7">
    <source>
        <dbReference type="EMBL" id="NWO22968.1"/>
    </source>
</evidence>
<organism evidence="7 8">
    <name type="scientific">Mogibacterium timidum</name>
    <dbReference type="NCBI Taxonomy" id="35519"/>
    <lineage>
        <taxon>Bacteria</taxon>
        <taxon>Bacillati</taxon>
        <taxon>Bacillota</taxon>
        <taxon>Clostridia</taxon>
        <taxon>Peptostreptococcales</taxon>
        <taxon>Anaerovoracaceae</taxon>
        <taxon>Mogibacterium</taxon>
    </lineage>
</organism>